<evidence type="ECO:0000256" key="1">
    <source>
        <dbReference type="SAM" id="MobiDB-lite"/>
    </source>
</evidence>
<accession>A0A7J5YV70</accession>
<feature type="region of interest" description="Disordered" evidence="1">
    <location>
        <begin position="235"/>
        <end position="260"/>
    </location>
</feature>
<evidence type="ECO:0000313" key="4">
    <source>
        <dbReference type="Proteomes" id="UP000518266"/>
    </source>
</evidence>
<dbReference type="Proteomes" id="UP000518266">
    <property type="component" value="Unassembled WGS sequence"/>
</dbReference>
<protein>
    <submittedName>
        <fullName evidence="3">Uncharacterized protein</fullName>
    </submittedName>
</protein>
<proteinExistence type="predicted"/>
<dbReference type="EMBL" id="JAAKFY010000008">
    <property type="protein sequence ID" value="KAF3853103.1"/>
    <property type="molecule type" value="Genomic_DNA"/>
</dbReference>
<gene>
    <name evidence="3" type="ORF">F7725_013791</name>
</gene>
<keyword evidence="2" id="KW-0732">Signal</keyword>
<sequence length="290" mass="31557">MAAVWMLLCVLTVCLARGIYLFDNCVEDEGIMFDLTACFLSTVSGFPADLSPNEISLKKAFALFQTIESMLDQDAREVQLENNDVEAQASGHQNPEQKPQCVNETTNVQNQVVTKDNGTGGVQNRVVIRGNSDAGRDLKWVIIGGDSTTEDVQNRVVIRGNATAGGVQNLVIIKDKAKTRVVQNLIVISETATAEAVQNRVVIRGVAKGGSPKMGRHWGRLHDWGRPEPVCHLGRSNNGGCPAEPGPRGQRHDGGRPAEQRQDGGLENIIYCLDVHHLSLKCFFSTPGYP</sequence>
<evidence type="ECO:0000256" key="2">
    <source>
        <dbReference type="SAM" id="SignalP"/>
    </source>
</evidence>
<name>A0A7J5YV70_DISMA</name>
<feature type="chain" id="PRO_5029514919" evidence="2">
    <location>
        <begin position="17"/>
        <end position="290"/>
    </location>
</feature>
<dbReference type="AlphaFoldDB" id="A0A7J5YV70"/>
<organism evidence="3 4">
    <name type="scientific">Dissostichus mawsoni</name>
    <name type="common">Antarctic cod</name>
    <dbReference type="NCBI Taxonomy" id="36200"/>
    <lineage>
        <taxon>Eukaryota</taxon>
        <taxon>Metazoa</taxon>
        <taxon>Chordata</taxon>
        <taxon>Craniata</taxon>
        <taxon>Vertebrata</taxon>
        <taxon>Euteleostomi</taxon>
        <taxon>Actinopterygii</taxon>
        <taxon>Neopterygii</taxon>
        <taxon>Teleostei</taxon>
        <taxon>Neoteleostei</taxon>
        <taxon>Acanthomorphata</taxon>
        <taxon>Eupercaria</taxon>
        <taxon>Perciformes</taxon>
        <taxon>Notothenioidei</taxon>
        <taxon>Nototheniidae</taxon>
        <taxon>Dissostichus</taxon>
    </lineage>
</organism>
<dbReference type="OrthoDB" id="8963097at2759"/>
<comment type="caution">
    <text evidence="3">The sequence shown here is derived from an EMBL/GenBank/DDBJ whole genome shotgun (WGS) entry which is preliminary data.</text>
</comment>
<evidence type="ECO:0000313" key="3">
    <source>
        <dbReference type="EMBL" id="KAF3853103.1"/>
    </source>
</evidence>
<reference evidence="3 4" key="1">
    <citation type="submission" date="2020-03" db="EMBL/GenBank/DDBJ databases">
        <title>Dissostichus mawsoni Genome sequencing and assembly.</title>
        <authorList>
            <person name="Park H."/>
        </authorList>
    </citation>
    <scope>NUCLEOTIDE SEQUENCE [LARGE SCALE GENOMIC DNA]</scope>
    <source>
        <strain evidence="3">DM0001</strain>
        <tissue evidence="3">Muscle</tissue>
    </source>
</reference>
<feature type="compositionally biased region" description="Basic and acidic residues" evidence="1">
    <location>
        <begin position="250"/>
        <end position="260"/>
    </location>
</feature>
<keyword evidence="4" id="KW-1185">Reference proteome</keyword>
<feature type="signal peptide" evidence="2">
    <location>
        <begin position="1"/>
        <end position="16"/>
    </location>
</feature>